<keyword evidence="2" id="KW-1185">Reference proteome</keyword>
<sequence length="150" mass="16264">MSPERSVGSGTAAGMPSLGSSPVEYSSHVWWFRVCPIVACVPHPQMPELLRRGGRLGEMPGTERSVFSGGCLSEIVLEVRLEATWADTRVGGGHHHLPGAEMARIGWIRRFRLQGLPALVFRVCSITSENAQVRGPGNGGAQNCRHRMCC</sequence>
<gene>
    <name evidence="1" type="ORF">B0I36DRAFT_12253</name>
</gene>
<dbReference type="Proteomes" id="UP000756346">
    <property type="component" value="Unassembled WGS sequence"/>
</dbReference>
<organism evidence="1 2">
    <name type="scientific">Microdochium trichocladiopsis</name>
    <dbReference type="NCBI Taxonomy" id="1682393"/>
    <lineage>
        <taxon>Eukaryota</taxon>
        <taxon>Fungi</taxon>
        <taxon>Dikarya</taxon>
        <taxon>Ascomycota</taxon>
        <taxon>Pezizomycotina</taxon>
        <taxon>Sordariomycetes</taxon>
        <taxon>Xylariomycetidae</taxon>
        <taxon>Xylariales</taxon>
        <taxon>Microdochiaceae</taxon>
        <taxon>Microdochium</taxon>
    </lineage>
</organism>
<name>A0A9P8YEZ3_9PEZI</name>
<evidence type="ECO:0000313" key="1">
    <source>
        <dbReference type="EMBL" id="KAH7040547.1"/>
    </source>
</evidence>
<accession>A0A9P8YEZ3</accession>
<reference evidence="1" key="1">
    <citation type="journal article" date="2021" name="Nat. Commun.">
        <title>Genetic determinants of endophytism in the Arabidopsis root mycobiome.</title>
        <authorList>
            <person name="Mesny F."/>
            <person name="Miyauchi S."/>
            <person name="Thiergart T."/>
            <person name="Pickel B."/>
            <person name="Atanasova L."/>
            <person name="Karlsson M."/>
            <person name="Huettel B."/>
            <person name="Barry K.W."/>
            <person name="Haridas S."/>
            <person name="Chen C."/>
            <person name="Bauer D."/>
            <person name="Andreopoulos W."/>
            <person name="Pangilinan J."/>
            <person name="LaButti K."/>
            <person name="Riley R."/>
            <person name="Lipzen A."/>
            <person name="Clum A."/>
            <person name="Drula E."/>
            <person name="Henrissat B."/>
            <person name="Kohler A."/>
            <person name="Grigoriev I.V."/>
            <person name="Martin F.M."/>
            <person name="Hacquard S."/>
        </authorList>
    </citation>
    <scope>NUCLEOTIDE SEQUENCE</scope>
    <source>
        <strain evidence="1">MPI-CAGE-CH-0230</strain>
    </source>
</reference>
<dbReference type="GeneID" id="70177604"/>
<dbReference type="AlphaFoldDB" id="A0A9P8YEZ3"/>
<dbReference type="EMBL" id="JAGTJQ010000001">
    <property type="protein sequence ID" value="KAH7040547.1"/>
    <property type="molecule type" value="Genomic_DNA"/>
</dbReference>
<proteinExistence type="predicted"/>
<protein>
    <submittedName>
        <fullName evidence="1">Uncharacterized protein</fullName>
    </submittedName>
</protein>
<dbReference type="RefSeq" id="XP_046018602.1">
    <property type="nucleotide sequence ID" value="XM_046148058.1"/>
</dbReference>
<evidence type="ECO:0000313" key="2">
    <source>
        <dbReference type="Proteomes" id="UP000756346"/>
    </source>
</evidence>
<comment type="caution">
    <text evidence="1">The sequence shown here is derived from an EMBL/GenBank/DDBJ whole genome shotgun (WGS) entry which is preliminary data.</text>
</comment>